<evidence type="ECO:0000313" key="2">
    <source>
        <dbReference type="Proteomes" id="UP000297597"/>
    </source>
</evidence>
<evidence type="ECO:0000313" key="1">
    <source>
        <dbReference type="EMBL" id="TEB12500.1"/>
    </source>
</evidence>
<organism evidence="1 2">
    <name type="scientific">Pelotomaculum propionicicum</name>
    <dbReference type="NCBI Taxonomy" id="258475"/>
    <lineage>
        <taxon>Bacteria</taxon>
        <taxon>Bacillati</taxon>
        <taxon>Bacillota</taxon>
        <taxon>Clostridia</taxon>
        <taxon>Eubacteriales</taxon>
        <taxon>Desulfotomaculaceae</taxon>
        <taxon>Pelotomaculum</taxon>
    </lineage>
</organism>
<reference evidence="1 2" key="1">
    <citation type="journal article" date="2018" name="Environ. Microbiol.">
        <title>Novel energy conservation strategies and behaviour of Pelotomaculum schinkii driving syntrophic propionate catabolism.</title>
        <authorList>
            <person name="Hidalgo-Ahumada C.A.P."/>
            <person name="Nobu M.K."/>
            <person name="Narihiro T."/>
            <person name="Tamaki H."/>
            <person name="Liu W.T."/>
            <person name="Kamagata Y."/>
            <person name="Stams A.J.M."/>
            <person name="Imachi H."/>
            <person name="Sousa D.Z."/>
        </authorList>
    </citation>
    <scope>NUCLEOTIDE SEQUENCE [LARGE SCALE GENOMIC DNA]</scope>
    <source>
        <strain evidence="1 2">MGP</strain>
    </source>
</reference>
<proteinExistence type="predicted"/>
<dbReference type="AlphaFoldDB" id="A0A4Y7RUQ1"/>
<accession>A0A4Y7RUQ1</accession>
<dbReference type="EMBL" id="QFFZ01000006">
    <property type="protein sequence ID" value="TEB12500.1"/>
    <property type="molecule type" value="Genomic_DNA"/>
</dbReference>
<comment type="caution">
    <text evidence="1">The sequence shown here is derived from an EMBL/GenBank/DDBJ whole genome shotgun (WGS) entry which is preliminary data.</text>
</comment>
<name>A0A4Y7RUQ1_9FIRM</name>
<protein>
    <submittedName>
        <fullName evidence="1">Uncharacterized protein</fullName>
    </submittedName>
</protein>
<dbReference type="Proteomes" id="UP000297597">
    <property type="component" value="Unassembled WGS sequence"/>
</dbReference>
<keyword evidence="2" id="KW-1185">Reference proteome</keyword>
<gene>
    <name evidence="1" type="ORF">Pmgp_00831</name>
</gene>
<sequence length="50" mass="5817">MTFPSSFNKKHIISDIPWVQEILEIIKKDQSDKYLHIKTGQDCLKSLGKN</sequence>